<dbReference type="Proteomes" id="UP000075903">
    <property type="component" value="Unassembled WGS sequence"/>
</dbReference>
<dbReference type="AlphaFoldDB" id="A0A182VN83"/>
<accession>A0A182VN83</accession>
<dbReference type="VEuPathDB" id="VectorBase:AMEM017849"/>
<dbReference type="EnsemblMetazoa" id="AMEM017849-RA">
    <property type="protein sequence ID" value="AMEM017849-PA"/>
    <property type="gene ID" value="AMEM017849"/>
</dbReference>
<reference evidence="1" key="1">
    <citation type="submission" date="2020-05" db="UniProtKB">
        <authorList>
            <consortium name="EnsemblMetazoa"/>
        </authorList>
    </citation>
    <scope>IDENTIFICATION</scope>
    <source>
        <strain evidence="1">MAF</strain>
    </source>
</reference>
<organism evidence="1 2">
    <name type="scientific">Anopheles merus</name>
    <name type="common">Mosquito</name>
    <dbReference type="NCBI Taxonomy" id="30066"/>
    <lineage>
        <taxon>Eukaryota</taxon>
        <taxon>Metazoa</taxon>
        <taxon>Ecdysozoa</taxon>
        <taxon>Arthropoda</taxon>
        <taxon>Hexapoda</taxon>
        <taxon>Insecta</taxon>
        <taxon>Pterygota</taxon>
        <taxon>Neoptera</taxon>
        <taxon>Endopterygota</taxon>
        <taxon>Diptera</taxon>
        <taxon>Nematocera</taxon>
        <taxon>Culicoidea</taxon>
        <taxon>Culicidae</taxon>
        <taxon>Anophelinae</taxon>
        <taxon>Anopheles</taxon>
    </lineage>
</organism>
<evidence type="ECO:0000313" key="1">
    <source>
        <dbReference type="EnsemblMetazoa" id="AMEM017849-PA"/>
    </source>
</evidence>
<keyword evidence="2" id="KW-1185">Reference proteome</keyword>
<proteinExistence type="predicted"/>
<evidence type="ECO:0000313" key="2">
    <source>
        <dbReference type="Proteomes" id="UP000075903"/>
    </source>
</evidence>
<protein>
    <submittedName>
        <fullName evidence="1">Uncharacterized protein</fullName>
    </submittedName>
</protein>
<sequence length="101" mass="10420">MWLGNHLHRGVTLEREGGQVGLQRQPVVLGHHVRGQALKLGLAGCCGHFVFTCFAHVTAVDGGEGAAVATLCLSSTAGHGSGTVSVTPVHNRTHHCGPHTG</sequence>
<name>A0A182VN83_ANOME</name>